<dbReference type="EMBL" id="JANPWB010000003">
    <property type="protein sequence ID" value="KAJ1202166.1"/>
    <property type="molecule type" value="Genomic_DNA"/>
</dbReference>
<feature type="compositionally biased region" description="Basic residues" evidence="1">
    <location>
        <begin position="1"/>
        <end position="12"/>
    </location>
</feature>
<evidence type="ECO:0000313" key="2">
    <source>
        <dbReference type="EMBL" id="KAJ1202166.1"/>
    </source>
</evidence>
<gene>
    <name evidence="2" type="ORF">NDU88_005967</name>
</gene>
<name>A0AAV7VP80_PLEWA</name>
<sequence length="214" mass="23486">MNTWPARRRPAACKKQEGAERLKREKSRRTAAEPGPNRRGREWSSLTGDGAWPGGACWSKGVPRVCGGDPRCGPQRNTTARRRAEPVAPIAGQFTPTPIVGAKRIQDLTLWTHRKSLSSTKEQKGDGGGPKSAPRSWVSVARDSPGALAEPNWNTPAPLKISTLRWALKQVKKKIYNKRRERSLGARWRNLVRTGETGSGAAWRAMTLGPGDAH</sequence>
<comment type="caution">
    <text evidence="2">The sequence shown here is derived from an EMBL/GenBank/DDBJ whole genome shotgun (WGS) entry which is preliminary data.</text>
</comment>
<proteinExistence type="predicted"/>
<evidence type="ECO:0000313" key="3">
    <source>
        <dbReference type="Proteomes" id="UP001066276"/>
    </source>
</evidence>
<feature type="region of interest" description="Disordered" evidence="1">
    <location>
        <begin position="1"/>
        <end position="84"/>
    </location>
</feature>
<feature type="compositionally biased region" description="Basic and acidic residues" evidence="1">
    <location>
        <begin position="14"/>
        <end position="31"/>
    </location>
</feature>
<dbReference type="AlphaFoldDB" id="A0AAV7VP80"/>
<reference evidence="2" key="1">
    <citation type="journal article" date="2022" name="bioRxiv">
        <title>Sequencing and chromosome-scale assembly of the giantPleurodeles waltlgenome.</title>
        <authorList>
            <person name="Brown T."/>
            <person name="Elewa A."/>
            <person name="Iarovenko S."/>
            <person name="Subramanian E."/>
            <person name="Araus A.J."/>
            <person name="Petzold A."/>
            <person name="Susuki M."/>
            <person name="Suzuki K.-i.T."/>
            <person name="Hayashi T."/>
            <person name="Toyoda A."/>
            <person name="Oliveira C."/>
            <person name="Osipova E."/>
            <person name="Leigh N.D."/>
            <person name="Simon A."/>
            <person name="Yun M.H."/>
        </authorList>
    </citation>
    <scope>NUCLEOTIDE SEQUENCE</scope>
    <source>
        <strain evidence="2">20211129_DDA</strain>
        <tissue evidence="2">Liver</tissue>
    </source>
</reference>
<organism evidence="2 3">
    <name type="scientific">Pleurodeles waltl</name>
    <name type="common">Iberian ribbed newt</name>
    <dbReference type="NCBI Taxonomy" id="8319"/>
    <lineage>
        <taxon>Eukaryota</taxon>
        <taxon>Metazoa</taxon>
        <taxon>Chordata</taxon>
        <taxon>Craniata</taxon>
        <taxon>Vertebrata</taxon>
        <taxon>Euteleostomi</taxon>
        <taxon>Amphibia</taxon>
        <taxon>Batrachia</taxon>
        <taxon>Caudata</taxon>
        <taxon>Salamandroidea</taxon>
        <taxon>Salamandridae</taxon>
        <taxon>Pleurodelinae</taxon>
        <taxon>Pleurodeles</taxon>
    </lineage>
</organism>
<keyword evidence="3" id="KW-1185">Reference proteome</keyword>
<dbReference type="Proteomes" id="UP001066276">
    <property type="component" value="Chromosome 2_1"/>
</dbReference>
<protein>
    <submittedName>
        <fullName evidence="2">Uncharacterized protein</fullName>
    </submittedName>
</protein>
<feature type="region of interest" description="Disordered" evidence="1">
    <location>
        <begin position="116"/>
        <end position="137"/>
    </location>
</feature>
<accession>A0AAV7VP80</accession>
<evidence type="ECO:0000256" key="1">
    <source>
        <dbReference type="SAM" id="MobiDB-lite"/>
    </source>
</evidence>